<evidence type="ECO:0000256" key="15">
    <source>
        <dbReference type="SAM" id="MobiDB-lite"/>
    </source>
</evidence>
<dbReference type="EMBL" id="JABFCZ010000003">
    <property type="protein sequence ID" value="MBD1545135.1"/>
    <property type="molecule type" value="Genomic_DNA"/>
</dbReference>
<evidence type="ECO:0000259" key="18">
    <source>
        <dbReference type="PROSITE" id="PS50885"/>
    </source>
</evidence>
<dbReference type="RefSeq" id="WP_190289813.1">
    <property type="nucleotide sequence ID" value="NZ_JABFCZ010000003.1"/>
</dbReference>
<dbReference type="GO" id="GO:0000155">
    <property type="term" value="F:phosphorelay sensor kinase activity"/>
    <property type="evidence" value="ECO:0007669"/>
    <property type="project" value="InterPro"/>
</dbReference>
<dbReference type="InterPro" id="IPR036890">
    <property type="entry name" value="HATPase_C_sf"/>
</dbReference>
<dbReference type="Gene3D" id="1.10.287.130">
    <property type="match status" value="1"/>
</dbReference>
<proteinExistence type="predicted"/>
<dbReference type="SUPFAM" id="SSF47384">
    <property type="entry name" value="Homodimeric domain of signal transducing histidine kinase"/>
    <property type="match status" value="1"/>
</dbReference>
<dbReference type="InterPro" id="IPR005467">
    <property type="entry name" value="His_kinase_dom"/>
</dbReference>
<keyword evidence="7" id="KW-0808">Transferase</keyword>
<reference evidence="19" key="1">
    <citation type="submission" date="2020-05" db="EMBL/GenBank/DDBJ databases">
        <title>Identification of trans-AT polyketide cluster in two marine bacteria, producers of a novel glutaramide-containing polyketide sesbanimide D and analogs.</title>
        <authorList>
            <person name="Kacar D."/>
            <person name="Rodriguez P."/>
            <person name="Canedo L."/>
            <person name="Gonzalez E."/>
            <person name="Galan B."/>
            <person name="De La Calle F."/>
            <person name="Garcia J.L."/>
        </authorList>
    </citation>
    <scope>NUCLEOTIDE SEQUENCE</scope>
    <source>
        <strain evidence="19">PHM038</strain>
    </source>
</reference>
<dbReference type="InterPro" id="IPR004358">
    <property type="entry name" value="Sig_transdc_His_kin-like_C"/>
</dbReference>
<evidence type="ECO:0000256" key="2">
    <source>
        <dbReference type="ARBA" id="ARBA00004429"/>
    </source>
</evidence>
<feature type="transmembrane region" description="Helical" evidence="16">
    <location>
        <begin position="199"/>
        <end position="221"/>
    </location>
</feature>
<accession>A0A926NWV4</accession>
<dbReference type="PROSITE" id="PS50109">
    <property type="entry name" value="HIS_KIN"/>
    <property type="match status" value="1"/>
</dbReference>
<keyword evidence="11" id="KW-0067">ATP-binding</keyword>
<keyword evidence="6" id="KW-0597">Phosphoprotein</keyword>
<evidence type="ECO:0000256" key="4">
    <source>
        <dbReference type="ARBA" id="ARBA00022475"/>
    </source>
</evidence>
<dbReference type="PROSITE" id="PS50885">
    <property type="entry name" value="HAMP"/>
    <property type="match status" value="1"/>
</dbReference>
<dbReference type="SMART" id="SM00388">
    <property type="entry name" value="HisKA"/>
    <property type="match status" value="1"/>
</dbReference>
<keyword evidence="14 16" id="KW-0472">Membrane</keyword>
<evidence type="ECO:0000256" key="3">
    <source>
        <dbReference type="ARBA" id="ARBA00012438"/>
    </source>
</evidence>
<keyword evidence="4" id="KW-1003">Cell membrane</keyword>
<keyword evidence="10" id="KW-0418">Kinase</keyword>
<feature type="compositionally biased region" description="Basic and acidic residues" evidence="15">
    <location>
        <begin position="118"/>
        <end position="131"/>
    </location>
</feature>
<organism evidence="19 20">
    <name type="scientific">Roseibium aggregatum</name>
    <dbReference type="NCBI Taxonomy" id="187304"/>
    <lineage>
        <taxon>Bacteria</taxon>
        <taxon>Pseudomonadati</taxon>
        <taxon>Pseudomonadota</taxon>
        <taxon>Alphaproteobacteria</taxon>
        <taxon>Hyphomicrobiales</taxon>
        <taxon>Stappiaceae</taxon>
        <taxon>Roseibium</taxon>
    </lineage>
</organism>
<dbReference type="GO" id="GO:0005886">
    <property type="term" value="C:plasma membrane"/>
    <property type="evidence" value="ECO:0007669"/>
    <property type="project" value="UniProtKB-SubCell"/>
</dbReference>
<dbReference type="Pfam" id="PF00672">
    <property type="entry name" value="HAMP"/>
    <property type="match status" value="1"/>
</dbReference>
<comment type="subcellular location">
    <subcellularLocation>
        <location evidence="2">Cell inner membrane</location>
        <topology evidence="2">Multi-pass membrane protein</topology>
    </subcellularLocation>
</comment>
<dbReference type="CDD" id="cd06225">
    <property type="entry name" value="HAMP"/>
    <property type="match status" value="1"/>
</dbReference>
<evidence type="ECO:0000256" key="13">
    <source>
        <dbReference type="ARBA" id="ARBA00023012"/>
    </source>
</evidence>
<feature type="domain" description="Histidine kinase" evidence="17">
    <location>
        <begin position="282"/>
        <end position="481"/>
    </location>
</feature>
<dbReference type="Pfam" id="PF02518">
    <property type="entry name" value="HATPase_c"/>
    <property type="match status" value="1"/>
</dbReference>
<keyword evidence="8 16" id="KW-0812">Transmembrane</keyword>
<keyword evidence="13" id="KW-0902">Two-component regulatory system</keyword>
<dbReference type="Gene3D" id="3.30.565.10">
    <property type="entry name" value="Histidine kinase-like ATPase, C-terminal domain"/>
    <property type="match status" value="1"/>
</dbReference>
<dbReference type="CDD" id="cd00082">
    <property type="entry name" value="HisKA"/>
    <property type="match status" value="1"/>
</dbReference>
<dbReference type="PRINTS" id="PR00344">
    <property type="entry name" value="BCTRLSENSOR"/>
</dbReference>
<evidence type="ECO:0000256" key="10">
    <source>
        <dbReference type="ARBA" id="ARBA00022777"/>
    </source>
</evidence>
<evidence type="ECO:0000256" key="6">
    <source>
        <dbReference type="ARBA" id="ARBA00022553"/>
    </source>
</evidence>
<keyword evidence="5" id="KW-0997">Cell inner membrane</keyword>
<evidence type="ECO:0000256" key="5">
    <source>
        <dbReference type="ARBA" id="ARBA00022519"/>
    </source>
</evidence>
<evidence type="ECO:0000256" key="12">
    <source>
        <dbReference type="ARBA" id="ARBA00022989"/>
    </source>
</evidence>
<dbReference type="InterPro" id="IPR036097">
    <property type="entry name" value="HisK_dim/P_sf"/>
</dbReference>
<name>A0A926NWV4_9HYPH</name>
<dbReference type="EC" id="2.7.13.3" evidence="3"/>
<keyword evidence="12 16" id="KW-1133">Transmembrane helix</keyword>
<dbReference type="PANTHER" id="PTHR44936:SF5">
    <property type="entry name" value="SENSOR HISTIDINE KINASE ENVZ"/>
    <property type="match status" value="1"/>
</dbReference>
<evidence type="ECO:0000256" key="8">
    <source>
        <dbReference type="ARBA" id="ARBA00022692"/>
    </source>
</evidence>
<evidence type="ECO:0000313" key="20">
    <source>
        <dbReference type="Proteomes" id="UP000598467"/>
    </source>
</evidence>
<evidence type="ECO:0000256" key="7">
    <source>
        <dbReference type="ARBA" id="ARBA00022679"/>
    </source>
</evidence>
<dbReference type="GO" id="GO:0005524">
    <property type="term" value="F:ATP binding"/>
    <property type="evidence" value="ECO:0007669"/>
    <property type="project" value="UniProtKB-KW"/>
</dbReference>
<evidence type="ECO:0000256" key="14">
    <source>
        <dbReference type="ARBA" id="ARBA00023136"/>
    </source>
</evidence>
<dbReference type="SUPFAM" id="SSF55874">
    <property type="entry name" value="ATPase domain of HSP90 chaperone/DNA topoisomerase II/histidine kinase"/>
    <property type="match status" value="1"/>
</dbReference>
<feature type="region of interest" description="Disordered" evidence="15">
    <location>
        <begin position="118"/>
        <end position="163"/>
    </location>
</feature>
<dbReference type="Proteomes" id="UP000598467">
    <property type="component" value="Unassembled WGS sequence"/>
</dbReference>
<dbReference type="SMART" id="SM00387">
    <property type="entry name" value="HATPase_c"/>
    <property type="match status" value="1"/>
</dbReference>
<feature type="domain" description="HAMP" evidence="18">
    <location>
        <begin position="222"/>
        <end position="274"/>
    </location>
</feature>
<comment type="caution">
    <text evidence="19">The sequence shown here is derived from an EMBL/GenBank/DDBJ whole genome shotgun (WGS) entry which is preliminary data.</text>
</comment>
<evidence type="ECO:0000256" key="11">
    <source>
        <dbReference type="ARBA" id="ARBA00022840"/>
    </source>
</evidence>
<gene>
    <name evidence="19" type="ORF">HK439_02595</name>
</gene>
<evidence type="ECO:0000256" key="1">
    <source>
        <dbReference type="ARBA" id="ARBA00000085"/>
    </source>
</evidence>
<dbReference type="InterPro" id="IPR003661">
    <property type="entry name" value="HisK_dim/P_dom"/>
</dbReference>
<dbReference type="InterPro" id="IPR003660">
    <property type="entry name" value="HAMP_dom"/>
</dbReference>
<evidence type="ECO:0000313" key="19">
    <source>
        <dbReference type="EMBL" id="MBD1545135.1"/>
    </source>
</evidence>
<dbReference type="InterPro" id="IPR003594">
    <property type="entry name" value="HATPase_dom"/>
</dbReference>
<evidence type="ECO:0000256" key="9">
    <source>
        <dbReference type="ARBA" id="ARBA00022741"/>
    </source>
</evidence>
<dbReference type="PANTHER" id="PTHR44936">
    <property type="entry name" value="SENSOR PROTEIN CREC"/>
    <property type="match status" value="1"/>
</dbReference>
<dbReference type="Pfam" id="PF00512">
    <property type="entry name" value="HisKA"/>
    <property type="match status" value="1"/>
</dbReference>
<comment type="catalytic activity">
    <reaction evidence="1">
        <text>ATP + protein L-histidine = ADP + protein N-phospho-L-histidine.</text>
        <dbReference type="EC" id="2.7.13.3"/>
    </reaction>
</comment>
<dbReference type="SUPFAM" id="SSF158472">
    <property type="entry name" value="HAMP domain-like"/>
    <property type="match status" value="1"/>
</dbReference>
<dbReference type="InterPro" id="IPR050980">
    <property type="entry name" value="2C_sensor_his_kinase"/>
</dbReference>
<evidence type="ECO:0000259" key="17">
    <source>
        <dbReference type="PROSITE" id="PS50109"/>
    </source>
</evidence>
<keyword evidence="9" id="KW-0547">Nucleotide-binding</keyword>
<dbReference type="SMART" id="SM00304">
    <property type="entry name" value="HAMP"/>
    <property type="match status" value="1"/>
</dbReference>
<protein>
    <recommendedName>
        <fullName evidence="3">histidine kinase</fullName>
        <ecNumber evidence="3">2.7.13.3</ecNumber>
    </recommendedName>
</protein>
<evidence type="ECO:0000256" key="16">
    <source>
        <dbReference type="SAM" id="Phobius"/>
    </source>
</evidence>
<dbReference type="AlphaFoldDB" id="A0A926NWV4"/>
<sequence>MTLSSWRFPYPRSLAGQLIGLLLIALFVAQAISIWIFHDERRIALIEVARDNILMRAVSIAKLIDETPKPLHDRVLEASSSRFTAFWIGEAPVVRETGDDGTETRLQQILSNRFSPPRDVRLDLIDPRGRQPDSAVSTDDDGNDEQPKRPSWRGPSNGKHGGRLRKIMHGHIDLALSIPLSDGSFLNVETSYRPPPRTLMPLLVQLGLMALAVILIVGFAVRRVSRPLRDLANAAERLGRGEDVSHLEAAGPMEVRTVTEAFNSMQDRLTRFVRDRTRMLAAISHDLRTPITSLRLRAEFIEDDENREKIIETLEEMGQMTEATLAFARDEAAKEEARPTDLGSLLESLAGDQQDLGHQATVNEADRLVITCRPVALKRAFRNLIENGIRYGEAVEIDLSRDGKDAVITISDQGPGIPEDRLADVFEPFVRLEESRSEETGGIGLGLAITRSIIHAHGGTIELKNGDDRGLKAVVRLPIGG</sequence>